<evidence type="ECO:0000256" key="3">
    <source>
        <dbReference type="ARBA" id="ARBA00022475"/>
    </source>
</evidence>
<dbReference type="PROSITE" id="PS50928">
    <property type="entry name" value="ABC_TM1"/>
    <property type="match status" value="1"/>
</dbReference>
<keyword evidence="6 7" id="KW-0472">Membrane</keyword>
<dbReference type="Proteomes" id="UP000275356">
    <property type="component" value="Unassembled WGS sequence"/>
</dbReference>
<evidence type="ECO:0000259" key="9">
    <source>
        <dbReference type="PROSITE" id="PS50928"/>
    </source>
</evidence>
<sequence>MTLATSTAPGVVQAPPAPRRRRGRGLYRTLAPYLFVTPFLAFFVAFGVYPMLFALQLSFTDWRGAGTAQWVGWDNYLYLLQNPAFWSSLATSGALWLMTVPVQILVGTIAAVILNNTLMRGRGLARSFLLLPFVTPLVAMAQVWIITFDQNHGAVNAFLGLFGLPDIGWLTTTVWAKPTIALLFLWKTTGFAVIILLAGLQAIPGDVYEAAALDGASRARQLWEITLPLLRRTTAFLVVMQTLAVFQMFAEPFMLTQGGPYGSTTTAGYNLYKYIRVSDLGTGAANSFLLVVIVVLLSLATIRFLRPKD</sequence>
<comment type="subcellular location">
    <subcellularLocation>
        <location evidence="1 7">Cell membrane</location>
        <topology evidence="1 7">Multi-pass membrane protein</topology>
    </subcellularLocation>
</comment>
<keyword evidence="11" id="KW-1185">Reference proteome</keyword>
<proteinExistence type="inferred from homology"/>
<dbReference type="RefSeq" id="WP_123738123.1">
    <property type="nucleotide sequence ID" value="NZ_RKHQ01000001.1"/>
</dbReference>
<evidence type="ECO:0000313" key="10">
    <source>
        <dbReference type="EMBL" id="ROR95867.1"/>
    </source>
</evidence>
<dbReference type="AlphaFoldDB" id="A0A3N2D7W0"/>
<keyword evidence="2 7" id="KW-0813">Transport</keyword>
<dbReference type="InterPro" id="IPR000515">
    <property type="entry name" value="MetI-like"/>
</dbReference>
<comment type="similarity">
    <text evidence="7">Belongs to the binding-protein-dependent transport system permease family.</text>
</comment>
<dbReference type="EMBL" id="RKHQ01000001">
    <property type="protein sequence ID" value="ROR95867.1"/>
    <property type="molecule type" value="Genomic_DNA"/>
</dbReference>
<dbReference type="PANTHER" id="PTHR30193:SF37">
    <property type="entry name" value="INNER MEMBRANE ABC TRANSPORTER PERMEASE PROTEIN YCJO"/>
    <property type="match status" value="1"/>
</dbReference>
<dbReference type="Gene3D" id="1.10.3720.10">
    <property type="entry name" value="MetI-like"/>
    <property type="match status" value="1"/>
</dbReference>
<evidence type="ECO:0000256" key="8">
    <source>
        <dbReference type="SAM" id="MobiDB-lite"/>
    </source>
</evidence>
<feature type="region of interest" description="Disordered" evidence="8">
    <location>
        <begin position="1"/>
        <end position="20"/>
    </location>
</feature>
<dbReference type="Pfam" id="PF00528">
    <property type="entry name" value="BPD_transp_1"/>
    <property type="match status" value="1"/>
</dbReference>
<keyword evidence="3" id="KW-1003">Cell membrane</keyword>
<evidence type="ECO:0000256" key="2">
    <source>
        <dbReference type="ARBA" id="ARBA00022448"/>
    </source>
</evidence>
<name>A0A3N2D7W0_9MICO</name>
<keyword evidence="5 7" id="KW-1133">Transmembrane helix</keyword>
<accession>A0A3N2D7W0</accession>
<comment type="caution">
    <text evidence="10">The sequence shown here is derived from an EMBL/GenBank/DDBJ whole genome shotgun (WGS) entry which is preliminary data.</text>
</comment>
<keyword evidence="4 7" id="KW-0812">Transmembrane</keyword>
<feature type="transmembrane region" description="Helical" evidence="7">
    <location>
        <begin position="30"/>
        <end position="52"/>
    </location>
</feature>
<evidence type="ECO:0000256" key="5">
    <source>
        <dbReference type="ARBA" id="ARBA00022989"/>
    </source>
</evidence>
<gene>
    <name evidence="10" type="ORF">EDD28_0430</name>
</gene>
<feature type="transmembrane region" description="Helical" evidence="7">
    <location>
        <begin position="284"/>
        <end position="305"/>
    </location>
</feature>
<evidence type="ECO:0000256" key="1">
    <source>
        <dbReference type="ARBA" id="ARBA00004651"/>
    </source>
</evidence>
<evidence type="ECO:0000256" key="6">
    <source>
        <dbReference type="ARBA" id="ARBA00023136"/>
    </source>
</evidence>
<dbReference type="InterPro" id="IPR035906">
    <property type="entry name" value="MetI-like_sf"/>
</dbReference>
<evidence type="ECO:0000313" key="11">
    <source>
        <dbReference type="Proteomes" id="UP000275356"/>
    </source>
</evidence>
<protein>
    <submittedName>
        <fullName evidence="10">Carbohydrate ABC transporter membrane protein 1 (CUT1 family)</fullName>
    </submittedName>
</protein>
<feature type="transmembrane region" description="Helical" evidence="7">
    <location>
        <begin position="94"/>
        <end position="115"/>
    </location>
</feature>
<dbReference type="PANTHER" id="PTHR30193">
    <property type="entry name" value="ABC TRANSPORTER PERMEASE PROTEIN"/>
    <property type="match status" value="1"/>
</dbReference>
<dbReference type="GO" id="GO:0055085">
    <property type="term" value="P:transmembrane transport"/>
    <property type="evidence" value="ECO:0007669"/>
    <property type="project" value="InterPro"/>
</dbReference>
<feature type="transmembrane region" description="Helical" evidence="7">
    <location>
        <begin position="127"/>
        <end position="147"/>
    </location>
</feature>
<dbReference type="CDD" id="cd06261">
    <property type="entry name" value="TM_PBP2"/>
    <property type="match status" value="1"/>
</dbReference>
<evidence type="ECO:0000256" key="4">
    <source>
        <dbReference type="ARBA" id="ARBA00022692"/>
    </source>
</evidence>
<dbReference type="SUPFAM" id="SSF161098">
    <property type="entry name" value="MetI-like"/>
    <property type="match status" value="1"/>
</dbReference>
<dbReference type="OrthoDB" id="145927at2"/>
<dbReference type="InterPro" id="IPR051393">
    <property type="entry name" value="ABC_transporter_permease"/>
</dbReference>
<reference evidence="10 11" key="1">
    <citation type="submission" date="2018-11" db="EMBL/GenBank/DDBJ databases">
        <title>Sequencing the genomes of 1000 actinobacteria strains.</title>
        <authorList>
            <person name="Klenk H.-P."/>
        </authorList>
    </citation>
    <scope>NUCLEOTIDE SEQUENCE [LARGE SCALE GENOMIC DNA]</scope>
    <source>
        <strain evidence="10 11">DSM 13521</strain>
    </source>
</reference>
<feature type="domain" description="ABC transmembrane type-1" evidence="9">
    <location>
        <begin position="89"/>
        <end position="301"/>
    </location>
</feature>
<evidence type="ECO:0000256" key="7">
    <source>
        <dbReference type="RuleBase" id="RU363032"/>
    </source>
</evidence>
<dbReference type="GO" id="GO:0005886">
    <property type="term" value="C:plasma membrane"/>
    <property type="evidence" value="ECO:0007669"/>
    <property type="project" value="UniProtKB-SubCell"/>
</dbReference>
<organism evidence="10 11">
    <name type="scientific">Salana multivorans</name>
    <dbReference type="NCBI Taxonomy" id="120377"/>
    <lineage>
        <taxon>Bacteria</taxon>
        <taxon>Bacillati</taxon>
        <taxon>Actinomycetota</taxon>
        <taxon>Actinomycetes</taxon>
        <taxon>Micrococcales</taxon>
        <taxon>Beutenbergiaceae</taxon>
        <taxon>Salana</taxon>
    </lineage>
</organism>